<name>A0ABW4ZZZ2_9BACL</name>
<keyword evidence="4" id="KW-1185">Reference proteome</keyword>
<dbReference type="InterPro" id="IPR001387">
    <property type="entry name" value="Cro/C1-type_HTH"/>
</dbReference>
<organism evidence="3 4">
    <name type="scientific">Tumebacillus lipolyticus</name>
    <dbReference type="NCBI Taxonomy" id="1280370"/>
    <lineage>
        <taxon>Bacteria</taxon>
        <taxon>Bacillati</taxon>
        <taxon>Bacillota</taxon>
        <taxon>Bacilli</taxon>
        <taxon>Bacillales</taxon>
        <taxon>Alicyclobacillaceae</taxon>
        <taxon>Tumebacillus</taxon>
    </lineage>
</organism>
<dbReference type="EMBL" id="JBHUIO010000008">
    <property type="protein sequence ID" value="MFD2170924.1"/>
    <property type="molecule type" value="Genomic_DNA"/>
</dbReference>
<dbReference type="PROSITE" id="PS50943">
    <property type="entry name" value="HTH_CROC1"/>
    <property type="match status" value="1"/>
</dbReference>
<protein>
    <submittedName>
        <fullName evidence="3">Helix-turn-helix domain-containing protein</fullName>
    </submittedName>
</protein>
<gene>
    <name evidence="3" type="ORF">ACFSOY_13110</name>
</gene>
<feature type="domain" description="HTH cro/C1-type" evidence="2">
    <location>
        <begin position="8"/>
        <end position="63"/>
    </location>
</feature>
<dbReference type="Pfam" id="PF01381">
    <property type="entry name" value="HTH_3"/>
    <property type="match status" value="1"/>
</dbReference>
<dbReference type="PANTHER" id="PTHR46797:SF1">
    <property type="entry name" value="METHYLPHOSPHONATE SYNTHASE"/>
    <property type="match status" value="1"/>
</dbReference>
<accession>A0ABW4ZZZ2</accession>
<evidence type="ECO:0000313" key="3">
    <source>
        <dbReference type="EMBL" id="MFD2170924.1"/>
    </source>
</evidence>
<reference evidence="4" key="1">
    <citation type="journal article" date="2019" name="Int. J. Syst. Evol. Microbiol.">
        <title>The Global Catalogue of Microorganisms (GCM) 10K type strain sequencing project: providing services to taxonomists for standard genome sequencing and annotation.</title>
        <authorList>
            <consortium name="The Broad Institute Genomics Platform"/>
            <consortium name="The Broad Institute Genome Sequencing Center for Infectious Disease"/>
            <person name="Wu L."/>
            <person name="Ma J."/>
        </authorList>
    </citation>
    <scope>NUCLEOTIDE SEQUENCE [LARGE SCALE GENOMIC DNA]</scope>
    <source>
        <strain evidence="4">CGMCC 1.13574</strain>
    </source>
</reference>
<proteinExistence type="predicted"/>
<sequence>MSELGDRIRRARQHRKITGAQLATSIGVSATYISELERGVKKNPSMQVIAGMAEVMSYPIDYFFGVEEKKLRDYIPDDLSGYVRERIVAKYCAEQRDLHELDDAEMMGALVEYLRAMKNRSEG</sequence>
<dbReference type="InterPro" id="IPR010982">
    <property type="entry name" value="Lambda_DNA-bd_dom_sf"/>
</dbReference>
<dbReference type="PANTHER" id="PTHR46797">
    <property type="entry name" value="HTH-TYPE TRANSCRIPTIONAL REGULATOR"/>
    <property type="match status" value="1"/>
</dbReference>
<dbReference type="SUPFAM" id="SSF47413">
    <property type="entry name" value="lambda repressor-like DNA-binding domains"/>
    <property type="match status" value="1"/>
</dbReference>
<evidence type="ECO:0000313" key="4">
    <source>
        <dbReference type="Proteomes" id="UP001597343"/>
    </source>
</evidence>
<dbReference type="Proteomes" id="UP001597343">
    <property type="component" value="Unassembled WGS sequence"/>
</dbReference>
<dbReference type="CDD" id="cd00093">
    <property type="entry name" value="HTH_XRE"/>
    <property type="match status" value="1"/>
</dbReference>
<evidence type="ECO:0000259" key="2">
    <source>
        <dbReference type="PROSITE" id="PS50943"/>
    </source>
</evidence>
<dbReference type="Gene3D" id="1.10.260.40">
    <property type="entry name" value="lambda repressor-like DNA-binding domains"/>
    <property type="match status" value="1"/>
</dbReference>
<dbReference type="InterPro" id="IPR050807">
    <property type="entry name" value="TransReg_Diox_bact_type"/>
</dbReference>
<dbReference type="SMART" id="SM00530">
    <property type="entry name" value="HTH_XRE"/>
    <property type="match status" value="1"/>
</dbReference>
<evidence type="ECO:0000256" key="1">
    <source>
        <dbReference type="ARBA" id="ARBA00023125"/>
    </source>
</evidence>
<keyword evidence="1" id="KW-0238">DNA-binding</keyword>
<comment type="caution">
    <text evidence="3">The sequence shown here is derived from an EMBL/GenBank/DDBJ whole genome shotgun (WGS) entry which is preliminary data.</text>
</comment>
<dbReference type="RefSeq" id="WP_386047322.1">
    <property type="nucleotide sequence ID" value="NZ_JBHUIO010000008.1"/>
</dbReference>